<keyword evidence="2" id="KW-1185">Reference proteome</keyword>
<reference evidence="2" key="1">
    <citation type="journal article" date="2022" name="Mol. Ecol. Resour.">
        <title>The genomes of chicory, endive, great burdock and yacon provide insights into Asteraceae palaeo-polyploidization history and plant inulin production.</title>
        <authorList>
            <person name="Fan W."/>
            <person name="Wang S."/>
            <person name="Wang H."/>
            <person name="Wang A."/>
            <person name="Jiang F."/>
            <person name="Liu H."/>
            <person name="Zhao H."/>
            <person name="Xu D."/>
            <person name="Zhang Y."/>
        </authorList>
    </citation>
    <scope>NUCLEOTIDE SEQUENCE [LARGE SCALE GENOMIC DNA]</scope>
    <source>
        <strain evidence="2">cv. Yunnan</strain>
    </source>
</reference>
<dbReference type="EMBL" id="CM042020">
    <property type="protein sequence ID" value="KAI3820893.1"/>
    <property type="molecule type" value="Genomic_DNA"/>
</dbReference>
<dbReference type="Proteomes" id="UP001056120">
    <property type="component" value="Linkage Group LG03"/>
</dbReference>
<evidence type="ECO:0000313" key="2">
    <source>
        <dbReference type="Proteomes" id="UP001056120"/>
    </source>
</evidence>
<name>A0ACB9JML4_9ASTR</name>
<reference evidence="1 2" key="2">
    <citation type="journal article" date="2022" name="Mol. Ecol. Resour.">
        <title>The genomes of chicory, endive, great burdock and yacon provide insights into Asteraceae paleo-polyploidization history and plant inulin production.</title>
        <authorList>
            <person name="Fan W."/>
            <person name="Wang S."/>
            <person name="Wang H."/>
            <person name="Wang A."/>
            <person name="Jiang F."/>
            <person name="Liu H."/>
            <person name="Zhao H."/>
            <person name="Xu D."/>
            <person name="Zhang Y."/>
        </authorList>
    </citation>
    <scope>NUCLEOTIDE SEQUENCE [LARGE SCALE GENOMIC DNA]</scope>
    <source>
        <strain evidence="2">cv. Yunnan</strain>
        <tissue evidence="1">Leaves</tissue>
    </source>
</reference>
<organism evidence="1 2">
    <name type="scientific">Smallanthus sonchifolius</name>
    <dbReference type="NCBI Taxonomy" id="185202"/>
    <lineage>
        <taxon>Eukaryota</taxon>
        <taxon>Viridiplantae</taxon>
        <taxon>Streptophyta</taxon>
        <taxon>Embryophyta</taxon>
        <taxon>Tracheophyta</taxon>
        <taxon>Spermatophyta</taxon>
        <taxon>Magnoliopsida</taxon>
        <taxon>eudicotyledons</taxon>
        <taxon>Gunneridae</taxon>
        <taxon>Pentapetalae</taxon>
        <taxon>asterids</taxon>
        <taxon>campanulids</taxon>
        <taxon>Asterales</taxon>
        <taxon>Asteraceae</taxon>
        <taxon>Asteroideae</taxon>
        <taxon>Heliantheae alliance</taxon>
        <taxon>Millerieae</taxon>
        <taxon>Smallanthus</taxon>
    </lineage>
</organism>
<accession>A0ACB9JML4</accession>
<proteinExistence type="predicted"/>
<comment type="caution">
    <text evidence="1">The sequence shown here is derived from an EMBL/GenBank/DDBJ whole genome shotgun (WGS) entry which is preliminary data.</text>
</comment>
<sequence length="177" mass="19969">MTSSGTLMALPQNALNLTLGYTSPDHLICSYSEQMRILPNEVPNICEEFLLLLVSHALYQDDINKVVRNVREPRAIILTHTHSHQSLHVETVVNLNSRVLTLSTPLIVTSDRLPRFLPLLISNLSIKLLQQQDPRYKAGLSVLLAEKLSHYCVVCVNDGFGQHKIAPEFIECKHHDQ</sequence>
<evidence type="ECO:0000313" key="1">
    <source>
        <dbReference type="EMBL" id="KAI3820893.1"/>
    </source>
</evidence>
<gene>
    <name evidence="1" type="ORF">L1987_08444</name>
</gene>
<protein>
    <submittedName>
        <fullName evidence="1">Uncharacterized protein</fullName>
    </submittedName>
</protein>